<gene>
    <name evidence="2" type="ORF">AKJ66_02705</name>
</gene>
<dbReference type="Pfam" id="PF08743">
    <property type="entry name" value="Nse4_C"/>
    <property type="match status" value="1"/>
</dbReference>
<evidence type="ECO:0000313" key="3">
    <source>
        <dbReference type="Proteomes" id="UP000070657"/>
    </source>
</evidence>
<dbReference type="AlphaFoldDB" id="A0A133UFZ5"/>
<evidence type="ECO:0000259" key="1">
    <source>
        <dbReference type="Pfam" id="PF08743"/>
    </source>
</evidence>
<sequence length="263" mass="30893">MVSKKKKRELMERIIDLAESVRNREADPFEVDVLDFLERLGGVYREIDESEELLMDIQAILGLTDIISQQEDWIKHKSSLLHFDPMLVSWKVRGLTKKQLAYVLVDSWHPIVEMECISKPGIKEAVQYWKNLEPLSERGTELETEETAPGEISRDELSELGYSSKKDFDEEIEEKWSDLKEMSNEDNEVSYWEFIDSEDFRETIRNAWLTSFLVSYGYASLEINPLEEEIILKPREQRETPSESKSSSVPISISYEEWKERRN</sequence>
<evidence type="ECO:0000313" key="2">
    <source>
        <dbReference type="EMBL" id="KXA93135.1"/>
    </source>
</evidence>
<name>A0A133UFZ5_9EURY</name>
<comment type="caution">
    <text evidence="2">The sequence shown here is derived from an EMBL/GenBank/DDBJ whole genome shotgun (WGS) entry which is preliminary data.</text>
</comment>
<proteinExistence type="predicted"/>
<dbReference type="EMBL" id="LHXP01000028">
    <property type="protein sequence ID" value="KXA93135.1"/>
    <property type="molecule type" value="Genomic_DNA"/>
</dbReference>
<reference evidence="2 3" key="1">
    <citation type="journal article" date="2016" name="Sci. Rep.">
        <title>Metabolic traits of an uncultured archaeal lineage -MSBL1- from brine pools of the Red Sea.</title>
        <authorList>
            <person name="Mwirichia R."/>
            <person name="Alam I."/>
            <person name="Rashid M."/>
            <person name="Vinu M."/>
            <person name="Ba-Alawi W."/>
            <person name="Anthony Kamau A."/>
            <person name="Kamanda Ngugi D."/>
            <person name="Goker M."/>
            <person name="Klenk H.P."/>
            <person name="Bajic V."/>
            <person name="Stingl U."/>
        </authorList>
    </citation>
    <scope>NUCLEOTIDE SEQUENCE [LARGE SCALE GENOMIC DNA]</scope>
    <source>
        <strain evidence="2">SCGC-AAA259E22</strain>
    </source>
</reference>
<keyword evidence="3" id="KW-1185">Reference proteome</keyword>
<protein>
    <recommendedName>
        <fullName evidence="1">Non-structural maintenance of chromosome element 4 C-terminal domain-containing protein</fullName>
    </recommendedName>
</protein>
<feature type="domain" description="Non-structural maintenance of chromosome element 4 C-terminal" evidence="1">
    <location>
        <begin position="193"/>
        <end position="260"/>
    </location>
</feature>
<dbReference type="Proteomes" id="UP000070657">
    <property type="component" value="Unassembled WGS sequence"/>
</dbReference>
<organism evidence="2 3">
    <name type="scientific">candidate division MSBL1 archaeon SCGC-AAA259E22</name>
    <dbReference type="NCBI Taxonomy" id="1698265"/>
    <lineage>
        <taxon>Archaea</taxon>
        <taxon>Methanobacteriati</taxon>
        <taxon>Methanobacteriota</taxon>
        <taxon>candidate division MSBL1</taxon>
    </lineage>
</organism>
<accession>A0A133UFZ5</accession>
<dbReference type="InterPro" id="IPR014854">
    <property type="entry name" value="Nse4_C"/>
</dbReference>